<evidence type="ECO:0000313" key="1">
    <source>
        <dbReference type="EMBL" id="CAB0003601.1"/>
    </source>
</evidence>
<accession>A0A6H5GMR4</accession>
<reference evidence="1 2" key="1">
    <citation type="submission" date="2020-02" db="EMBL/GenBank/DDBJ databases">
        <authorList>
            <person name="Ferguson B K."/>
        </authorList>
    </citation>
    <scope>NUCLEOTIDE SEQUENCE [LARGE SCALE GENOMIC DNA]</scope>
</reference>
<protein>
    <submittedName>
        <fullName evidence="1">Uncharacterized protein</fullName>
    </submittedName>
</protein>
<sequence length="83" mass="9491">MESFMLSTALQSLKQEANLIILMGRETYRIEGSPIHCLPSQKVDPVLSSGNHKIYRSGVITSMDYYAAYTVYKEFNLIPSTWR</sequence>
<organism evidence="1 2">
    <name type="scientific">Nesidiocoris tenuis</name>
    <dbReference type="NCBI Taxonomy" id="355587"/>
    <lineage>
        <taxon>Eukaryota</taxon>
        <taxon>Metazoa</taxon>
        <taxon>Ecdysozoa</taxon>
        <taxon>Arthropoda</taxon>
        <taxon>Hexapoda</taxon>
        <taxon>Insecta</taxon>
        <taxon>Pterygota</taxon>
        <taxon>Neoptera</taxon>
        <taxon>Paraneoptera</taxon>
        <taxon>Hemiptera</taxon>
        <taxon>Heteroptera</taxon>
        <taxon>Panheteroptera</taxon>
        <taxon>Cimicomorpha</taxon>
        <taxon>Miridae</taxon>
        <taxon>Dicyphina</taxon>
        <taxon>Nesidiocoris</taxon>
    </lineage>
</organism>
<dbReference type="Proteomes" id="UP000479000">
    <property type="component" value="Unassembled WGS sequence"/>
</dbReference>
<keyword evidence="2" id="KW-1185">Reference proteome</keyword>
<dbReference type="EMBL" id="CADCXU010013533">
    <property type="protein sequence ID" value="CAB0003601.1"/>
    <property type="molecule type" value="Genomic_DNA"/>
</dbReference>
<gene>
    <name evidence="1" type="ORF">NTEN_LOCUS9118</name>
</gene>
<feature type="non-terminal residue" evidence="1">
    <location>
        <position position="83"/>
    </location>
</feature>
<name>A0A6H5GMR4_9HEMI</name>
<proteinExistence type="predicted"/>
<evidence type="ECO:0000313" key="2">
    <source>
        <dbReference type="Proteomes" id="UP000479000"/>
    </source>
</evidence>
<dbReference type="AlphaFoldDB" id="A0A6H5GMR4"/>